<dbReference type="EMBL" id="OW152814">
    <property type="protein sequence ID" value="CAH2050463.1"/>
    <property type="molecule type" value="Genomic_DNA"/>
</dbReference>
<keyword evidence="2" id="KW-1185">Reference proteome</keyword>
<sequence>MSKSSNVACTSYQNENFKGEKLIYPAASRNKEPILQVLKRFIINDTDSINEDSPIFVEIATGSEDAVSSFISFVAPICRSLPPKLKSF</sequence>
<name>A0ABN8I8F0_9NEOP</name>
<gene>
    <name evidence="1" type="ORF">IPOD504_LOCUS7476</name>
</gene>
<evidence type="ECO:0000313" key="1">
    <source>
        <dbReference type="EMBL" id="CAH2050463.1"/>
    </source>
</evidence>
<proteinExistence type="predicted"/>
<evidence type="ECO:0000313" key="2">
    <source>
        <dbReference type="Proteomes" id="UP000837857"/>
    </source>
</evidence>
<reference evidence="1" key="1">
    <citation type="submission" date="2022-03" db="EMBL/GenBank/DDBJ databases">
        <authorList>
            <person name="Martin H S."/>
        </authorList>
    </citation>
    <scope>NUCLEOTIDE SEQUENCE</scope>
</reference>
<feature type="non-terminal residue" evidence="1">
    <location>
        <position position="88"/>
    </location>
</feature>
<accession>A0ABN8I8F0</accession>
<organism evidence="1 2">
    <name type="scientific">Iphiclides podalirius</name>
    <name type="common">scarce swallowtail</name>
    <dbReference type="NCBI Taxonomy" id="110791"/>
    <lineage>
        <taxon>Eukaryota</taxon>
        <taxon>Metazoa</taxon>
        <taxon>Ecdysozoa</taxon>
        <taxon>Arthropoda</taxon>
        <taxon>Hexapoda</taxon>
        <taxon>Insecta</taxon>
        <taxon>Pterygota</taxon>
        <taxon>Neoptera</taxon>
        <taxon>Endopterygota</taxon>
        <taxon>Lepidoptera</taxon>
        <taxon>Glossata</taxon>
        <taxon>Ditrysia</taxon>
        <taxon>Papilionoidea</taxon>
        <taxon>Papilionidae</taxon>
        <taxon>Papilioninae</taxon>
        <taxon>Iphiclides</taxon>
    </lineage>
</organism>
<dbReference type="Proteomes" id="UP000837857">
    <property type="component" value="Chromosome 2"/>
</dbReference>
<protein>
    <submittedName>
        <fullName evidence="1">Uncharacterized protein</fullName>
    </submittedName>
</protein>